<protein>
    <submittedName>
        <fullName evidence="2">Uncharacterized protein</fullName>
    </submittedName>
</protein>
<comment type="caution">
    <text evidence="2">The sequence shown here is derived from an EMBL/GenBank/DDBJ whole genome shotgun (WGS) entry which is preliminary data.</text>
</comment>
<evidence type="ECO:0000256" key="1">
    <source>
        <dbReference type="SAM" id="MobiDB-lite"/>
    </source>
</evidence>
<evidence type="ECO:0000313" key="2">
    <source>
        <dbReference type="EMBL" id="MPN42239.1"/>
    </source>
</evidence>
<dbReference type="AlphaFoldDB" id="A0A645HVL5"/>
<reference evidence="2" key="1">
    <citation type="submission" date="2019-08" db="EMBL/GenBank/DDBJ databases">
        <authorList>
            <person name="Kucharzyk K."/>
            <person name="Murdoch R.W."/>
            <person name="Higgins S."/>
            <person name="Loffler F."/>
        </authorList>
    </citation>
    <scope>NUCLEOTIDE SEQUENCE</scope>
</reference>
<organism evidence="2">
    <name type="scientific">bioreactor metagenome</name>
    <dbReference type="NCBI Taxonomy" id="1076179"/>
    <lineage>
        <taxon>unclassified sequences</taxon>
        <taxon>metagenomes</taxon>
        <taxon>ecological metagenomes</taxon>
    </lineage>
</organism>
<proteinExistence type="predicted"/>
<dbReference type="EMBL" id="VSSQ01099828">
    <property type="protein sequence ID" value="MPN42239.1"/>
    <property type="molecule type" value="Genomic_DNA"/>
</dbReference>
<sequence length="127" mass="15198">MEKFIPFEKLSKKEQQKKNAARRGSWYGLNPVTRKPENSKAYNRRKAQKWSEDSGSVPFVISVRRSFAAVFFDYSPADFERLMKPWRFLRMSRVAPRPSGEKTRNREYCAPKHLDDFSRRYWQSVIE</sequence>
<accession>A0A645HVL5</accession>
<feature type="region of interest" description="Disordered" evidence="1">
    <location>
        <begin position="12"/>
        <end position="47"/>
    </location>
</feature>
<gene>
    <name evidence="2" type="ORF">SDC9_189795</name>
</gene>
<name>A0A645HVL5_9ZZZZ</name>